<accession>A0A2C6MC98</accession>
<organism evidence="2 3">
    <name type="scientific">Desulforamulus profundi</name>
    <dbReference type="NCBI Taxonomy" id="1383067"/>
    <lineage>
        <taxon>Bacteria</taxon>
        <taxon>Bacillati</taxon>
        <taxon>Bacillota</taxon>
        <taxon>Clostridia</taxon>
        <taxon>Eubacteriales</taxon>
        <taxon>Peptococcaceae</taxon>
        <taxon>Desulforamulus</taxon>
    </lineage>
</organism>
<evidence type="ECO:0000313" key="2">
    <source>
        <dbReference type="EMBL" id="PHJ37155.1"/>
    </source>
</evidence>
<dbReference type="EMBL" id="AWQQ01000115">
    <property type="protein sequence ID" value="PHJ37155.1"/>
    <property type="molecule type" value="Genomic_DNA"/>
</dbReference>
<reference evidence="2 3" key="1">
    <citation type="submission" date="2013-09" db="EMBL/GenBank/DDBJ databases">
        <title>Biodegradation of hydrocarbons in the deep terrestrial subsurface : characterization of a microbial consortium composed of two Desulfotomaculum species originating from a deep geological formation.</title>
        <authorList>
            <person name="Aullo T."/>
            <person name="Berlendis S."/>
            <person name="Lascourreges J.-F."/>
            <person name="Dessort D."/>
            <person name="Saint-Laurent S."/>
            <person name="Schraauwers B."/>
            <person name="Mas J."/>
            <person name="Magot M."/>
            <person name="Ranchou-Peyruse A."/>
        </authorList>
    </citation>
    <scope>NUCLEOTIDE SEQUENCE [LARGE SCALE GENOMIC DNA]</scope>
    <source>
        <strain evidence="2 3">Bs107</strain>
    </source>
</reference>
<evidence type="ECO:0000313" key="1">
    <source>
        <dbReference type="EMBL" id="PHJ36853.1"/>
    </source>
</evidence>
<evidence type="ECO:0000313" key="3">
    <source>
        <dbReference type="Proteomes" id="UP000222564"/>
    </source>
</evidence>
<proteinExistence type="predicted"/>
<protein>
    <submittedName>
        <fullName evidence="2">Uncharacterized protein</fullName>
    </submittedName>
</protein>
<dbReference type="Proteomes" id="UP000222564">
    <property type="component" value="Unassembled WGS sequence"/>
</dbReference>
<sequence>MKYLSEVELIEIVQDDEGKYTFKIEAPLKEAQP</sequence>
<comment type="caution">
    <text evidence="2">The sequence shown here is derived from an EMBL/GenBank/DDBJ whole genome shotgun (WGS) entry which is preliminary data.</text>
</comment>
<dbReference type="EMBL" id="AWQQ01000146">
    <property type="protein sequence ID" value="PHJ36853.1"/>
    <property type="molecule type" value="Genomic_DNA"/>
</dbReference>
<dbReference type="AlphaFoldDB" id="A0A2C6MC98"/>
<name>A0A2C6MC98_9FIRM</name>
<keyword evidence="3" id="KW-1185">Reference proteome</keyword>
<gene>
    <name evidence="2" type="ORF">P378_18030</name>
    <name evidence="1" type="ORF">P378_19755</name>
</gene>